<dbReference type="AlphaFoldDB" id="A0A6G0WWR6"/>
<dbReference type="EMBL" id="VUJU01008345">
    <property type="protein sequence ID" value="KAF0732014.1"/>
    <property type="molecule type" value="Genomic_DNA"/>
</dbReference>
<sequence>IANSVPCRINLGHTLTFKLQLQTVSRLLSKSGLDQDLQLGMGTNRIPATELPYSFISKLPNEFLSSVFNASWLQYKGQLYKKGMLMVINYNLCGCTFGKVMYMFSSKSKIPYFVLNRLITIGFDSHYYAYEIIKNENCSELEGFYINELPDSTPTVARILGNGKMYATLKVRNQGLAKMSLGIFFWFVISN</sequence>
<dbReference type="Proteomes" id="UP000478052">
    <property type="component" value="Unassembled WGS sequence"/>
</dbReference>
<reference evidence="1 2" key="1">
    <citation type="submission" date="2019-08" db="EMBL/GenBank/DDBJ databases">
        <title>Whole genome of Aphis craccivora.</title>
        <authorList>
            <person name="Voronova N.V."/>
            <person name="Shulinski R.S."/>
            <person name="Bandarenka Y.V."/>
            <person name="Zhorov D.G."/>
            <person name="Warner D."/>
        </authorList>
    </citation>
    <scope>NUCLEOTIDE SEQUENCE [LARGE SCALE GENOMIC DNA]</scope>
    <source>
        <strain evidence="1">180601</strain>
        <tissue evidence="1">Whole Body</tissue>
    </source>
</reference>
<dbReference type="OrthoDB" id="9995573at2759"/>
<gene>
    <name evidence="1" type="ORF">FWK35_00030868</name>
</gene>
<feature type="non-terminal residue" evidence="1">
    <location>
        <position position="1"/>
    </location>
</feature>
<protein>
    <submittedName>
        <fullName evidence="1">Uncharacterized protein</fullName>
    </submittedName>
</protein>
<organism evidence="1 2">
    <name type="scientific">Aphis craccivora</name>
    <name type="common">Cowpea aphid</name>
    <dbReference type="NCBI Taxonomy" id="307492"/>
    <lineage>
        <taxon>Eukaryota</taxon>
        <taxon>Metazoa</taxon>
        <taxon>Ecdysozoa</taxon>
        <taxon>Arthropoda</taxon>
        <taxon>Hexapoda</taxon>
        <taxon>Insecta</taxon>
        <taxon>Pterygota</taxon>
        <taxon>Neoptera</taxon>
        <taxon>Paraneoptera</taxon>
        <taxon>Hemiptera</taxon>
        <taxon>Sternorrhyncha</taxon>
        <taxon>Aphidomorpha</taxon>
        <taxon>Aphidoidea</taxon>
        <taxon>Aphididae</taxon>
        <taxon>Aphidini</taxon>
        <taxon>Aphis</taxon>
        <taxon>Aphis</taxon>
    </lineage>
</organism>
<evidence type="ECO:0000313" key="1">
    <source>
        <dbReference type="EMBL" id="KAF0732014.1"/>
    </source>
</evidence>
<proteinExistence type="predicted"/>
<keyword evidence="2" id="KW-1185">Reference proteome</keyword>
<comment type="caution">
    <text evidence="1">The sequence shown here is derived from an EMBL/GenBank/DDBJ whole genome shotgun (WGS) entry which is preliminary data.</text>
</comment>
<name>A0A6G0WWR6_APHCR</name>
<accession>A0A6G0WWR6</accession>
<evidence type="ECO:0000313" key="2">
    <source>
        <dbReference type="Proteomes" id="UP000478052"/>
    </source>
</evidence>